<feature type="region of interest" description="Disordered" evidence="1">
    <location>
        <begin position="215"/>
        <end position="257"/>
    </location>
</feature>
<reference evidence="2 3" key="1">
    <citation type="journal article" date="2024" name="J Genomics">
        <title>Draft genome sequencing and assembly of Favolaschia claudopus CIRM-BRFM 2984 isolated from oak limbs.</title>
        <authorList>
            <person name="Navarro D."/>
            <person name="Drula E."/>
            <person name="Chaduli D."/>
            <person name="Cazenave R."/>
            <person name="Ahrendt S."/>
            <person name="Wang J."/>
            <person name="Lipzen A."/>
            <person name="Daum C."/>
            <person name="Barry K."/>
            <person name="Grigoriev I.V."/>
            <person name="Favel A."/>
            <person name="Rosso M.N."/>
            <person name="Martin F."/>
        </authorList>
    </citation>
    <scope>NUCLEOTIDE SEQUENCE [LARGE SCALE GENOMIC DNA]</scope>
    <source>
        <strain evidence="2 3">CIRM-BRFM 2984</strain>
    </source>
</reference>
<keyword evidence="3" id="KW-1185">Reference proteome</keyword>
<proteinExistence type="predicted"/>
<name>A0AAW0DV75_9AGAR</name>
<dbReference type="EMBL" id="JAWWNJ010000005">
    <property type="protein sequence ID" value="KAK7055648.1"/>
    <property type="molecule type" value="Genomic_DNA"/>
</dbReference>
<protein>
    <submittedName>
        <fullName evidence="2">Uncharacterized protein</fullName>
    </submittedName>
</protein>
<evidence type="ECO:0000313" key="3">
    <source>
        <dbReference type="Proteomes" id="UP001362999"/>
    </source>
</evidence>
<evidence type="ECO:0000256" key="1">
    <source>
        <dbReference type="SAM" id="MobiDB-lite"/>
    </source>
</evidence>
<accession>A0AAW0DV75</accession>
<evidence type="ECO:0000313" key="2">
    <source>
        <dbReference type="EMBL" id="KAK7055648.1"/>
    </source>
</evidence>
<feature type="compositionally biased region" description="Basic residues" evidence="1">
    <location>
        <begin position="245"/>
        <end position="254"/>
    </location>
</feature>
<dbReference type="Proteomes" id="UP001362999">
    <property type="component" value="Unassembled WGS sequence"/>
</dbReference>
<comment type="caution">
    <text evidence="2">The sequence shown here is derived from an EMBL/GenBank/DDBJ whole genome shotgun (WGS) entry which is preliminary data.</text>
</comment>
<sequence length="382" mass="42144">MSSELYQRLHQAAMSRMDLVTFKTHTLPTLDNPGVWAHAKTEEGGAAFAVIGGAMMQDFVIQVLWSFPQIIENAINFNTTCKVLHSPTIVIRILIMCEAYAKAPPYPWFGLASEEPVKALHIFLGAHSQHSLTKTALRVQPWFELIYRQLALGIVAALNPNRRIMEPRILYTLADLQTKRPNKSKPKKIQGVAETEVIRTLTDVTNSAVLAEGGKVAAPKKTRKRKQSTDVTNSDVSAEGGKVAAPKKTRKRKQGPYSTGMLSFVLLPHRLPPPSTSTSSAAAATEVVRTLADVTNSDLSAQGGKVAIPKQTRKRKQPYATASSSLSAAPFHLRPRCCRLLLRHRSIHAPPLPPLLHREVPFSLINLRETLAPCTPYDLYNM</sequence>
<organism evidence="2 3">
    <name type="scientific">Favolaschia claudopus</name>
    <dbReference type="NCBI Taxonomy" id="2862362"/>
    <lineage>
        <taxon>Eukaryota</taxon>
        <taxon>Fungi</taxon>
        <taxon>Dikarya</taxon>
        <taxon>Basidiomycota</taxon>
        <taxon>Agaricomycotina</taxon>
        <taxon>Agaricomycetes</taxon>
        <taxon>Agaricomycetidae</taxon>
        <taxon>Agaricales</taxon>
        <taxon>Marasmiineae</taxon>
        <taxon>Mycenaceae</taxon>
        <taxon>Favolaschia</taxon>
    </lineage>
</organism>
<dbReference type="AlphaFoldDB" id="A0AAW0DV75"/>
<gene>
    <name evidence="2" type="ORF">R3P38DRAFT_3253659</name>
</gene>